<keyword evidence="3" id="KW-1185">Reference proteome</keyword>
<protein>
    <submittedName>
        <fullName evidence="2">Formylglycine-generating enzyme family protein</fullName>
    </submittedName>
</protein>
<accession>A0ABV7R0W8</accession>
<dbReference type="PANTHER" id="PTHR23150:SF19">
    <property type="entry name" value="FORMYLGLYCINE-GENERATING ENZYME"/>
    <property type="match status" value="1"/>
</dbReference>
<dbReference type="Proteomes" id="UP001595721">
    <property type="component" value="Unassembled WGS sequence"/>
</dbReference>
<dbReference type="InterPro" id="IPR016187">
    <property type="entry name" value="CTDL_fold"/>
</dbReference>
<evidence type="ECO:0000313" key="3">
    <source>
        <dbReference type="Proteomes" id="UP001595721"/>
    </source>
</evidence>
<dbReference type="EMBL" id="JBHRXJ010000004">
    <property type="protein sequence ID" value="MFC3527936.1"/>
    <property type="molecule type" value="Genomic_DNA"/>
</dbReference>
<reference evidence="3" key="1">
    <citation type="journal article" date="2019" name="Int. J. Syst. Evol. Microbiol.">
        <title>The Global Catalogue of Microorganisms (GCM) 10K type strain sequencing project: providing services to taxonomists for standard genome sequencing and annotation.</title>
        <authorList>
            <consortium name="The Broad Institute Genomics Platform"/>
            <consortium name="The Broad Institute Genome Sequencing Center for Infectious Disease"/>
            <person name="Wu L."/>
            <person name="Ma J."/>
        </authorList>
    </citation>
    <scope>NUCLEOTIDE SEQUENCE [LARGE SCALE GENOMIC DNA]</scope>
    <source>
        <strain evidence="3">KCTC 42899</strain>
    </source>
</reference>
<organism evidence="2 3">
    <name type="scientific">Paracoccus mangrovi</name>
    <dbReference type="NCBI Taxonomy" id="1715645"/>
    <lineage>
        <taxon>Bacteria</taxon>
        <taxon>Pseudomonadati</taxon>
        <taxon>Pseudomonadota</taxon>
        <taxon>Alphaproteobacteria</taxon>
        <taxon>Rhodobacterales</taxon>
        <taxon>Paracoccaceae</taxon>
        <taxon>Paracoccus</taxon>
    </lineage>
</organism>
<proteinExistence type="predicted"/>
<sequence>MATPPENAESAAPGMVWVPGGSFVMGSNAHYPEERPAHPRRVDGFWMDRTAVTNAEFARFVAETGYVTTAELPPDAAEAAALAPALRHAGSLVFHKTDGPVPLDDVAQWWRFVPGASWRHPRGPGSDIAGDGALPVVHVSAGDALAYAHWAGKDLPDEAEWEYAARGGCPDDQIWSWGHHLTDDGRPMANTWQGEFPWQDLALDGYAGIAPADSFAPNGYGLYNMIGNVWEWTTGRFRSDHMAQKSCCSVGRDGTDGPATERLVIKGGSHLCAPNYCRRYRPAARTPQQATATTNHIGFRCIRRPAG</sequence>
<dbReference type="SUPFAM" id="SSF56436">
    <property type="entry name" value="C-type lectin-like"/>
    <property type="match status" value="1"/>
</dbReference>
<dbReference type="Gene3D" id="3.90.1580.10">
    <property type="entry name" value="paralog of FGE (formylglycine-generating enzyme)"/>
    <property type="match status" value="1"/>
</dbReference>
<comment type="caution">
    <text evidence="2">The sequence shown here is derived from an EMBL/GenBank/DDBJ whole genome shotgun (WGS) entry which is preliminary data.</text>
</comment>
<gene>
    <name evidence="2" type="ORF">ACFOMH_07070</name>
</gene>
<dbReference type="RefSeq" id="WP_377743526.1">
    <property type="nucleotide sequence ID" value="NZ_JBHRXJ010000004.1"/>
</dbReference>
<evidence type="ECO:0000259" key="1">
    <source>
        <dbReference type="Pfam" id="PF03781"/>
    </source>
</evidence>
<name>A0ABV7R0W8_9RHOB</name>
<evidence type="ECO:0000313" key="2">
    <source>
        <dbReference type="EMBL" id="MFC3527936.1"/>
    </source>
</evidence>
<dbReference type="Pfam" id="PF03781">
    <property type="entry name" value="FGE-sulfatase"/>
    <property type="match status" value="1"/>
</dbReference>
<dbReference type="InterPro" id="IPR042095">
    <property type="entry name" value="SUMF_sf"/>
</dbReference>
<feature type="domain" description="Sulfatase-modifying factor enzyme-like" evidence="1">
    <location>
        <begin position="12"/>
        <end position="303"/>
    </location>
</feature>
<dbReference type="PANTHER" id="PTHR23150">
    <property type="entry name" value="SULFATASE MODIFYING FACTOR 1, 2"/>
    <property type="match status" value="1"/>
</dbReference>
<dbReference type="InterPro" id="IPR005532">
    <property type="entry name" value="SUMF_dom"/>
</dbReference>
<dbReference type="InterPro" id="IPR051043">
    <property type="entry name" value="Sulfatase_Mod_Factor_Kinase"/>
</dbReference>